<dbReference type="Proteomes" id="UP000033115">
    <property type="component" value="Chromosome"/>
</dbReference>
<dbReference type="PANTHER" id="PTHR30288:SF0">
    <property type="entry name" value="FLAGELLAR HOOK-ASSOCIATED PROTEIN 2"/>
    <property type="match status" value="1"/>
</dbReference>
<keyword evidence="9" id="KW-1185">Reference proteome</keyword>
<feature type="domain" description="Flagellar hook-associated protein 2 C-terminal" evidence="7">
    <location>
        <begin position="470"/>
        <end position="735"/>
    </location>
</feature>
<evidence type="ECO:0000256" key="1">
    <source>
        <dbReference type="ARBA" id="ARBA00009764"/>
    </source>
</evidence>
<comment type="similarity">
    <text evidence="1 5">Belongs to the FliD family.</text>
</comment>
<name>A0A0E3M733_CLOSL</name>
<sequence>MASVNSTSGSSTGGTYSTRLRLTGMASGLDVDATVKKLMEAETLKLTKLNQTRQYTQWRQDALRDIIKDIRTFRQSYLLYESPDDTNMIKSKAYSGALVTASDPNNLTSTTTGVTATALPGAAIGVSNIKVDQMAKSAKYVGANLNNNSVAISNRSDYRNKTINFTINGTQYAAKLADTDFSTASDSDILSAVNTAIDTAINSTTGAAGELNGKVTASIQSGKITFNSLNDNNVRVSSDISDLSNLKVINPNTSTLLSDLGIADGKLRISVGNQIANVTVNSGQTIQDLINNINNASIGSNESLYSKLKVNFNELTGNLTIETRDTGSNNTLKLTGLNNDNTDNNAILKGLGMYSTIEGTNLADGTTANTTLSALGMSGSQDLKLTVNGVDKTISLDSTKTIQQVVDAIKAQGIDAEFDSASKKFRIFTKDGSNLNITSDFSPLNIKYNGGVSGQDSIVEITPPGSAIPTKVVKSSNDFTIDNMTYSILKDPNGTAYNTTLTTKADASDSIKKIKSFIETYNGIVKKINDKIGEKKGYDYKPLTDDQKNAMTENQIKTWEDKSKQGIIRNDGQLQSMLSSMRSAFMDTVKSAGISLKELGIDTYSGLESISKPGQFKLDETKLKTALETRGDQVVKIFTTKPDSSITNATEKYNNTGIFQRVEDIIDNAAVKIDGDLLKTAGFEGTYSETTNTITKDLKKQDDAIYEMKRKLADKEDAYYKKFSALEAAMTKLNAQQASLSQQLGS</sequence>
<evidence type="ECO:0000259" key="6">
    <source>
        <dbReference type="Pfam" id="PF02465"/>
    </source>
</evidence>
<evidence type="ECO:0000313" key="8">
    <source>
        <dbReference type="EMBL" id="AKA70315.1"/>
    </source>
</evidence>
<proteinExistence type="inferred from homology"/>
<evidence type="ECO:0000256" key="3">
    <source>
        <dbReference type="ARBA" id="ARBA00023054"/>
    </source>
</evidence>
<gene>
    <name evidence="8" type="ORF">CSCA_3190</name>
</gene>
<comment type="subcellular location">
    <subcellularLocation>
        <location evidence="5">Secreted</location>
    </subcellularLocation>
    <subcellularLocation>
        <location evidence="5">Bacterial flagellum</location>
    </subcellularLocation>
</comment>
<dbReference type="KEGG" id="csq:CSCA_3190"/>
<organism evidence="8 9">
    <name type="scientific">Clostridium scatologenes</name>
    <dbReference type="NCBI Taxonomy" id="1548"/>
    <lineage>
        <taxon>Bacteria</taxon>
        <taxon>Bacillati</taxon>
        <taxon>Bacillota</taxon>
        <taxon>Clostridia</taxon>
        <taxon>Eubacteriales</taxon>
        <taxon>Clostridiaceae</taxon>
        <taxon>Clostridium</taxon>
    </lineage>
</organism>
<dbReference type="InterPro" id="IPR003481">
    <property type="entry name" value="FliD_N"/>
</dbReference>
<dbReference type="GO" id="GO:0009424">
    <property type="term" value="C:bacterial-type flagellum hook"/>
    <property type="evidence" value="ECO:0007669"/>
    <property type="project" value="UniProtKB-UniRule"/>
</dbReference>
<evidence type="ECO:0000313" key="9">
    <source>
        <dbReference type="Proteomes" id="UP000033115"/>
    </source>
</evidence>
<evidence type="ECO:0000256" key="2">
    <source>
        <dbReference type="ARBA" id="ARBA00011255"/>
    </source>
</evidence>
<dbReference type="GO" id="GO:0005576">
    <property type="term" value="C:extracellular region"/>
    <property type="evidence" value="ECO:0007669"/>
    <property type="project" value="UniProtKB-SubCell"/>
</dbReference>
<keyword evidence="5" id="KW-0964">Secreted</keyword>
<comment type="subunit">
    <text evidence="2 5">Homopentamer.</text>
</comment>
<dbReference type="PANTHER" id="PTHR30288">
    <property type="entry name" value="FLAGELLAR CAP/ASSEMBLY PROTEIN FLID"/>
    <property type="match status" value="1"/>
</dbReference>
<keyword evidence="4 5" id="KW-0975">Bacterial flagellum</keyword>
<dbReference type="STRING" id="1548.CSCA_3190"/>
<accession>A0A0E3M733</accession>
<reference evidence="8 9" key="1">
    <citation type="journal article" date="2015" name="J. Biotechnol.">
        <title>Complete genome sequence of a malodorant-producing acetogen, Clostridium scatologenes ATCC 25775(T).</title>
        <authorList>
            <person name="Zhu Z."/>
            <person name="Guo T."/>
            <person name="Zheng H."/>
            <person name="Song T."/>
            <person name="Ouyang P."/>
            <person name="Xie J."/>
        </authorList>
    </citation>
    <scope>NUCLEOTIDE SEQUENCE [LARGE SCALE GENOMIC DNA]</scope>
    <source>
        <strain evidence="8 9">ATCC 25775</strain>
    </source>
</reference>
<dbReference type="InterPro" id="IPR040026">
    <property type="entry name" value="FliD"/>
</dbReference>
<dbReference type="AlphaFoldDB" id="A0A0E3M733"/>
<comment type="function">
    <text evidence="5">Required for morphogenesis and for the elongation of the flagellar filament by facilitating polymerization of the flagellin monomers at the tip of growing filament. Forms a capping structure, which prevents flagellin subunits (transported through the central channel of the flagellum) from leaking out without polymerization at the distal end.</text>
</comment>
<feature type="domain" description="Flagellar hook-associated protein 2 N-terminal" evidence="6">
    <location>
        <begin position="27"/>
        <end position="137"/>
    </location>
</feature>
<evidence type="ECO:0000256" key="4">
    <source>
        <dbReference type="ARBA" id="ARBA00023143"/>
    </source>
</evidence>
<dbReference type="EMBL" id="CP009933">
    <property type="protein sequence ID" value="AKA70315.1"/>
    <property type="molecule type" value="Genomic_DNA"/>
</dbReference>
<dbReference type="GO" id="GO:0071973">
    <property type="term" value="P:bacterial-type flagellum-dependent cell motility"/>
    <property type="evidence" value="ECO:0007669"/>
    <property type="project" value="TreeGrafter"/>
</dbReference>
<dbReference type="Pfam" id="PF07195">
    <property type="entry name" value="FliD_C"/>
    <property type="match status" value="1"/>
</dbReference>
<dbReference type="HOGENOM" id="CLU_015182_0_1_9"/>
<dbReference type="GO" id="GO:0009421">
    <property type="term" value="C:bacterial-type flagellum filament cap"/>
    <property type="evidence" value="ECO:0007669"/>
    <property type="project" value="InterPro"/>
</dbReference>
<evidence type="ECO:0000256" key="5">
    <source>
        <dbReference type="RuleBase" id="RU362066"/>
    </source>
</evidence>
<protein>
    <recommendedName>
        <fullName evidence="5">Flagellar hook-associated protein 2</fullName>
        <shortName evidence="5">HAP2</shortName>
    </recommendedName>
    <alternativeName>
        <fullName evidence="5">Flagellar cap protein</fullName>
    </alternativeName>
</protein>
<keyword evidence="3" id="KW-0175">Coiled coil</keyword>
<dbReference type="Pfam" id="PF02465">
    <property type="entry name" value="FliD_N"/>
    <property type="match status" value="1"/>
</dbReference>
<dbReference type="InterPro" id="IPR010809">
    <property type="entry name" value="FliD_C"/>
</dbReference>
<dbReference type="GO" id="GO:0007155">
    <property type="term" value="P:cell adhesion"/>
    <property type="evidence" value="ECO:0007669"/>
    <property type="project" value="InterPro"/>
</dbReference>
<dbReference type="RefSeq" id="WP_029162524.1">
    <property type="nucleotide sequence ID" value="NZ_CP009933.1"/>
</dbReference>
<evidence type="ECO:0000259" key="7">
    <source>
        <dbReference type="Pfam" id="PF07195"/>
    </source>
</evidence>